<keyword evidence="3" id="KW-1185">Reference proteome</keyword>
<dbReference type="EMBL" id="JACIDB010000003">
    <property type="protein sequence ID" value="MBB3875848.1"/>
    <property type="molecule type" value="Genomic_DNA"/>
</dbReference>
<accession>A0AAW3TQ97</accession>
<reference evidence="2 3" key="1">
    <citation type="submission" date="2020-08" db="EMBL/GenBank/DDBJ databases">
        <title>Genomic Encyclopedia of Type Strains, Phase IV (KMG-IV): sequencing the most valuable type-strain genomes for metagenomic binning, comparative biology and taxonomic classification.</title>
        <authorList>
            <person name="Goeker M."/>
        </authorList>
    </citation>
    <scope>NUCLEOTIDE SEQUENCE [LARGE SCALE GENOMIC DNA]</scope>
    <source>
        <strain evidence="2 3">DSM 15581</strain>
    </source>
</reference>
<comment type="caution">
    <text evidence="2">The sequence shown here is derived from an EMBL/GenBank/DDBJ whole genome shotgun (WGS) entry which is preliminary data.</text>
</comment>
<keyword evidence="1" id="KW-0732">Signal</keyword>
<feature type="signal peptide" evidence="1">
    <location>
        <begin position="1"/>
        <end position="15"/>
    </location>
</feature>
<dbReference type="Proteomes" id="UP000528945">
    <property type="component" value="Unassembled WGS sequence"/>
</dbReference>
<dbReference type="AlphaFoldDB" id="A0AAW3TQ97"/>
<sequence>MLLALLLAQLATAPAAPPQPDIEVTGRHLSRLRLSLDLDGGVLKACRITVSSGDALIDAQACPAARTCVAQRPRTSTALLACIDQRIGAAVRAHDAMPGSINDAER</sequence>
<gene>
    <name evidence="2" type="ORF">GGR47_002089</name>
</gene>
<evidence type="ECO:0000256" key="1">
    <source>
        <dbReference type="SAM" id="SignalP"/>
    </source>
</evidence>
<protein>
    <recommendedName>
        <fullName evidence="4">UrcA family protein</fullName>
    </recommendedName>
</protein>
<dbReference type="RefSeq" id="WP_147036218.1">
    <property type="nucleotide sequence ID" value="NZ_JACIDB010000003.1"/>
</dbReference>
<evidence type="ECO:0000313" key="3">
    <source>
        <dbReference type="Proteomes" id="UP000528945"/>
    </source>
</evidence>
<proteinExistence type="predicted"/>
<evidence type="ECO:0008006" key="4">
    <source>
        <dbReference type="Google" id="ProtNLM"/>
    </source>
</evidence>
<organism evidence="2 3">
    <name type="scientific">Sphingomonas aquatilis</name>
    <dbReference type="NCBI Taxonomy" id="93063"/>
    <lineage>
        <taxon>Bacteria</taxon>
        <taxon>Pseudomonadati</taxon>
        <taxon>Pseudomonadota</taxon>
        <taxon>Alphaproteobacteria</taxon>
        <taxon>Sphingomonadales</taxon>
        <taxon>Sphingomonadaceae</taxon>
        <taxon>Sphingomonas</taxon>
    </lineage>
</organism>
<evidence type="ECO:0000313" key="2">
    <source>
        <dbReference type="EMBL" id="MBB3875848.1"/>
    </source>
</evidence>
<name>A0AAW3TQ97_9SPHN</name>
<feature type="chain" id="PRO_5043397265" description="UrcA family protein" evidence="1">
    <location>
        <begin position="16"/>
        <end position="106"/>
    </location>
</feature>